<protein>
    <submittedName>
        <fullName evidence="1">Uncharacterized protein</fullName>
    </submittedName>
</protein>
<gene>
    <name evidence="1" type="ORF">AVDCRST_MAG94-2825</name>
</gene>
<organism evidence="1">
    <name type="scientific">uncultured Leptolyngbya sp</name>
    <dbReference type="NCBI Taxonomy" id="332963"/>
    <lineage>
        <taxon>Bacteria</taxon>
        <taxon>Bacillati</taxon>
        <taxon>Cyanobacteriota</taxon>
        <taxon>Cyanophyceae</taxon>
        <taxon>Leptolyngbyales</taxon>
        <taxon>Leptolyngbyaceae</taxon>
        <taxon>Leptolyngbya group</taxon>
        <taxon>Leptolyngbya</taxon>
        <taxon>environmental samples</taxon>
    </lineage>
</organism>
<name>A0A6J4M6V8_9CYAN</name>
<accession>A0A6J4M6V8</accession>
<proteinExistence type="predicted"/>
<evidence type="ECO:0000313" key="1">
    <source>
        <dbReference type="EMBL" id="CAA9351605.1"/>
    </source>
</evidence>
<dbReference type="EMBL" id="CADCTY010000994">
    <property type="protein sequence ID" value="CAA9351605.1"/>
    <property type="molecule type" value="Genomic_DNA"/>
</dbReference>
<reference evidence="1" key="1">
    <citation type="submission" date="2020-02" db="EMBL/GenBank/DDBJ databases">
        <authorList>
            <person name="Meier V. D."/>
        </authorList>
    </citation>
    <scope>NUCLEOTIDE SEQUENCE</scope>
    <source>
        <strain evidence="1">AVDCRST_MAG94</strain>
    </source>
</reference>
<dbReference type="AlphaFoldDB" id="A0A6J4M6V8"/>
<sequence>MICAEALRADSDNSFKTWITDLQSSSTIVLQRDHEDCDWLSSAALPQLQALLH</sequence>